<sequence length="55" mass="6714">MRRKQKHELDVIESFKNLNPKQIFAIAKYRKATKQKSDNKLNRFLDYIKMLLTLF</sequence>
<accession>A0ABN1JDI4</accession>
<evidence type="ECO:0000313" key="1">
    <source>
        <dbReference type="EMBL" id="GAA0736811.1"/>
    </source>
</evidence>
<dbReference type="EMBL" id="BAAAGF010000001">
    <property type="protein sequence ID" value="GAA0736811.1"/>
    <property type="molecule type" value="Genomic_DNA"/>
</dbReference>
<comment type="caution">
    <text evidence="1">The sequence shown here is derived from an EMBL/GenBank/DDBJ whole genome shotgun (WGS) entry which is preliminary data.</text>
</comment>
<proteinExistence type="predicted"/>
<keyword evidence="2" id="KW-1185">Reference proteome</keyword>
<reference evidence="1 2" key="1">
    <citation type="journal article" date="2019" name="Int. J. Syst. Evol. Microbiol.">
        <title>The Global Catalogue of Microorganisms (GCM) 10K type strain sequencing project: providing services to taxonomists for standard genome sequencing and annotation.</title>
        <authorList>
            <consortium name="The Broad Institute Genomics Platform"/>
            <consortium name="The Broad Institute Genome Sequencing Center for Infectious Disease"/>
            <person name="Wu L."/>
            <person name="Ma J."/>
        </authorList>
    </citation>
    <scope>NUCLEOTIDE SEQUENCE [LARGE SCALE GENOMIC DNA]</scope>
    <source>
        <strain evidence="1 2">JCM 15976</strain>
    </source>
</reference>
<evidence type="ECO:0000313" key="2">
    <source>
        <dbReference type="Proteomes" id="UP001500736"/>
    </source>
</evidence>
<dbReference type="Proteomes" id="UP001500736">
    <property type="component" value="Unassembled WGS sequence"/>
</dbReference>
<gene>
    <name evidence="1" type="ORF">GCM10009431_02990</name>
</gene>
<organism evidence="1 2">
    <name type="scientific">Gaetbulibacter jejuensis</name>
    <dbReference type="NCBI Taxonomy" id="584607"/>
    <lineage>
        <taxon>Bacteria</taxon>
        <taxon>Pseudomonadati</taxon>
        <taxon>Bacteroidota</taxon>
        <taxon>Flavobacteriia</taxon>
        <taxon>Flavobacteriales</taxon>
        <taxon>Flavobacteriaceae</taxon>
        <taxon>Gaetbulibacter</taxon>
    </lineage>
</organism>
<name>A0ABN1JDI4_9FLAO</name>
<protein>
    <submittedName>
        <fullName evidence="1">Uncharacterized protein</fullName>
    </submittedName>
</protein>